<comment type="caution">
    <text evidence="2">The sequence shown here is derived from an EMBL/GenBank/DDBJ whole genome shotgun (WGS) entry which is preliminary data.</text>
</comment>
<accession>A0AAW0AZ33</accession>
<name>A0AAW0AZ33_9AGAR</name>
<sequence>MTTDIDAQGNPPPYDSTKSPSDLNNHKTGLATGAAEPRYLYYRVFAPDGAIPVKTVFDPANPYVGRITARSVPPPHNVKSLQRCLLNAERFSDPDHLRTDLYQAAGSNYPAGSGESVAIVNPTYGATPETPFALVHKERLMQAETEEVQAIDVSSRCENHPNYVYYRLYTPIGEDTSKESFEPTEPSVGRIEWSFVSPPRSSSSLTHRIAEVEGNPRYRFAEVYQDISAQQELQRLAFKPGNDLGSLESPLVLVQSERRRGLLNRPAKVTRLVYNIEIAPGGCFRGGEVVYTDGVEGWYHKYNCTLRKNDPQHRSAYIDIDYLELLDE</sequence>
<organism evidence="2 3">
    <name type="scientific">Favolaschia claudopus</name>
    <dbReference type="NCBI Taxonomy" id="2862362"/>
    <lineage>
        <taxon>Eukaryota</taxon>
        <taxon>Fungi</taxon>
        <taxon>Dikarya</taxon>
        <taxon>Basidiomycota</taxon>
        <taxon>Agaricomycotina</taxon>
        <taxon>Agaricomycetes</taxon>
        <taxon>Agaricomycetidae</taxon>
        <taxon>Agaricales</taxon>
        <taxon>Marasmiineae</taxon>
        <taxon>Mycenaceae</taxon>
        <taxon>Favolaschia</taxon>
    </lineage>
</organism>
<evidence type="ECO:0000313" key="3">
    <source>
        <dbReference type="Proteomes" id="UP001362999"/>
    </source>
</evidence>
<dbReference type="Proteomes" id="UP001362999">
    <property type="component" value="Unassembled WGS sequence"/>
</dbReference>
<protein>
    <submittedName>
        <fullName evidence="2">Uncharacterized protein</fullName>
    </submittedName>
</protein>
<proteinExistence type="predicted"/>
<evidence type="ECO:0000313" key="2">
    <source>
        <dbReference type="EMBL" id="KAK7018154.1"/>
    </source>
</evidence>
<reference evidence="2 3" key="1">
    <citation type="journal article" date="2024" name="J Genomics">
        <title>Draft genome sequencing and assembly of Favolaschia claudopus CIRM-BRFM 2984 isolated from oak limbs.</title>
        <authorList>
            <person name="Navarro D."/>
            <person name="Drula E."/>
            <person name="Chaduli D."/>
            <person name="Cazenave R."/>
            <person name="Ahrendt S."/>
            <person name="Wang J."/>
            <person name="Lipzen A."/>
            <person name="Daum C."/>
            <person name="Barry K."/>
            <person name="Grigoriev I.V."/>
            <person name="Favel A."/>
            <person name="Rosso M.N."/>
            <person name="Martin F."/>
        </authorList>
    </citation>
    <scope>NUCLEOTIDE SEQUENCE [LARGE SCALE GENOMIC DNA]</scope>
    <source>
        <strain evidence="2 3">CIRM-BRFM 2984</strain>
    </source>
</reference>
<feature type="compositionally biased region" description="Polar residues" evidence="1">
    <location>
        <begin position="16"/>
        <end position="27"/>
    </location>
</feature>
<evidence type="ECO:0000256" key="1">
    <source>
        <dbReference type="SAM" id="MobiDB-lite"/>
    </source>
</evidence>
<keyword evidence="3" id="KW-1185">Reference proteome</keyword>
<dbReference type="AlphaFoldDB" id="A0AAW0AZ33"/>
<dbReference type="EMBL" id="JAWWNJ010000046">
    <property type="protein sequence ID" value="KAK7018154.1"/>
    <property type="molecule type" value="Genomic_DNA"/>
</dbReference>
<feature type="region of interest" description="Disordered" evidence="1">
    <location>
        <begin position="1"/>
        <end position="29"/>
    </location>
</feature>
<gene>
    <name evidence="2" type="ORF">R3P38DRAFT_2633785</name>
</gene>